<evidence type="ECO:0000313" key="4">
    <source>
        <dbReference type="Proteomes" id="UP001222027"/>
    </source>
</evidence>
<dbReference type="PANTHER" id="PTHR12357:SF95">
    <property type="entry name" value="YTH DOMAIN-CONTAINING FAMILY PROTEIN"/>
    <property type="match status" value="1"/>
</dbReference>
<dbReference type="EMBL" id="JAQQAF010000006">
    <property type="protein sequence ID" value="KAJ8476446.1"/>
    <property type="molecule type" value="Genomic_DNA"/>
</dbReference>
<dbReference type="GO" id="GO:0005737">
    <property type="term" value="C:cytoplasm"/>
    <property type="evidence" value="ECO:0007669"/>
    <property type="project" value="TreeGrafter"/>
</dbReference>
<accession>A0AAV8PBV1</accession>
<gene>
    <name evidence="3" type="ORF">OPV22_020173</name>
</gene>
<dbReference type="GO" id="GO:0061157">
    <property type="term" value="P:mRNA destabilization"/>
    <property type="evidence" value="ECO:0007669"/>
    <property type="project" value="TreeGrafter"/>
</dbReference>
<dbReference type="PANTHER" id="PTHR12357">
    <property type="entry name" value="YTH YT521-B HOMOLOGY DOMAIN-CONTAINING"/>
    <property type="match status" value="1"/>
</dbReference>
<dbReference type="InterPro" id="IPR045168">
    <property type="entry name" value="YTH_prot"/>
</dbReference>
<proteinExistence type="inferred from homology"/>
<keyword evidence="4" id="KW-1185">Reference proteome</keyword>
<protein>
    <recommendedName>
        <fullName evidence="1">YTH domain-containing family protein</fullName>
    </recommendedName>
</protein>
<dbReference type="GO" id="GO:0003729">
    <property type="term" value="F:mRNA binding"/>
    <property type="evidence" value="ECO:0007669"/>
    <property type="project" value="UniProtKB-UniRule"/>
</dbReference>
<organism evidence="3 4">
    <name type="scientific">Ensete ventricosum</name>
    <name type="common">Abyssinian banana</name>
    <name type="synonym">Musa ensete</name>
    <dbReference type="NCBI Taxonomy" id="4639"/>
    <lineage>
        <taxon>Eukaryota</taxon>
        <taxon>Viridiplantae</taxon>
        <taxon>Streptophyta</taxon>
        <taxon>Embryophyta</taxon>
        <taxon>Tracheophyta</taxon>
        <taxon>Spermatophyta</taxon>
        <taxon>Magnoliopsida</taxon>
        <taxon>Liliopsida</taxon>
        <taxon>Zingiberales</taxon>
        <taxon>Musaceae</taxon>
        <taxon>Ensete</taxon>
    </lineage>
</organism>
<comment type="caution">
    <text evidence="3">The sequence shown here is derived from an EMBL/GenBank/DDBJ whole genome shotgun (WGS) entry which is preliminary data.</text>
</comment>
<reference evidence="3 4" key="1">
    <citation type="submission" date="2022-12" db="EMBL/GenBank/DDBJ databases">
        <title>Chromosome-scale assembly of the Ensete ventricosum genome.</title>
        <authorList>
            <person name="Dussert Y."/>
            <person name="Stocks J."/>
            <person name="Wendawek A."/>
            <person name="Woldeyes F."/>
            <person name="Nichols R.A."/>
            <person name="Borrell J.S."/>
        </authorList>
    </citation>
    <scope>NUCLEOTIDE SEQUENCE [LARGE SCALE GENOMIC DNA]</scope>
    <source>
        <strain evidence="4">cv. Maze</strain>
        <tissue evidence="3">Seeds</tissue>
    </source>
</reference>
<feature type="compositionally biased region" description="Polar residues" evidence="2">
    <location>
        <begin position="198"/>
        <end position="214"/>
    </location>
</feature>
<dbReference type="GO" id="GO:1990247">
    <property type="term" value="F:N6-methyladenosine-containing RNA reader activity"/>
    <property type="evidence" value="ECO:0007669"/>
    <property type="project" value="UniProtKB-UniRule"/>
</dbReference>
<evidence type="ECO:0000256" key="1">
    <source>
        <dbReference type="RuleBase" id="RU369095"/>
    </source>
</evidence>
<keyword evidence="1" id="KW-0694">RNA-binding</keyword>
<comment type="function">
    <text evidence="1">Specifically recognizes and binds N6-methyladenosine (m6A)-containing RNAs, and regulates mRNA stability. M6A is a modification present at internal sites of mRNAs and some non-coding RNAs and plays a role in mRNA stability and processing.</text>
</comment>
<feature type="region of interest" description="Disordered" evidence="2">
    <location>
        <begin position="188"/>
        <end position="214"/>
    </location>
</feature>
<comment type="similarity">
    <text evidence="1">Belongs to the YTHDF family.</text>
</comment>
<name>A0AAV8PBV1_ENSVE</name>
<dbReference type="AlphaFoldDB" id="A0AAV8PBV1"/>
<evidence type="ECO:0000313" key="3">
    <source>
        <dbReference type="EMBL" id="KAJ8476446.1"/>
    </source>
</evidence>
<evidence type="ECO:0000256" key="2">
    <source>
        <dbReference type="SAM" id="MobiDB-lite"/>
    </source>
</evidence>
<sequence>MAVNGGAGSTGYNFLYTSTFFTSIPALLPHKGNPTPIALRVGIPRRHCVSLSEAFVMDPKADSDFNLDEEPVAPNLSSSLRAVEAAQERLMKKGSKCPIFLFFSVNASGHKDTQEIGMPQGLQMLHIFKGHPLGTSLLDDFGFYEQREKSLQATRRRRRAAMDVDFEFYDDSSVEKLETAVSEMNVTGKSRKPCNHMWVTSSSRGPSNHSQARN</sequence>
<dbReference type="Proteomes" id="UP001222027">
    <property type="component" value="Unassembled WGS sequence"/>
</dbReference>